<dbReference type="OrthoDB" id="6485510at2759"/>
<evidence type="ECO:0000256" key="1">
    <source>
        <dbReference type="ARBA" id="ARBA00004477"/>
    </source>
</evidence>
<evidence type="ECO:0000256" key="13">
    <source>
        <dbReference type="SAM" id="Phobius"/>
    </source>
</evidence>
<evidence type="ECO:0000256" key="11">
    <source>
        <dbReference type="ARBA" id="ARBA00023166"/>
    </source>
</evidence>
<name>A0A286U9C6_9AGAM</name>
<feature type="transmembrane region" description="Helical" evidence="13">
    <location>
        <begin position="267"/>
        <end position="283"/>
    </location>
</feature>
<keyword evidence="12" id="KW-0753">Steroid metabolism</keyword>
<dbReference type="Pfam" id="PF03694">
    <property type="entry name" value="Erg28"/>
    <property type="match status" value="1"/>
</dbReference>
<keyword evidence="6" id="KW-0752">Steroid biosynthesis</keyword>
<accession>A0A286U9C6</accession>
<evidence type="ECO:0000256" key="8">
    <source>
        <dbReference type="ARBA" id="ARBA00023011"/>
    </source>
</evidence>
<protein>
    <submittedName>
        <fullName evidence="14">Erg28</fullName>
    </submittedName>
</protein>
<evidence type="ECO:0000313" key="15">
    <source>
        <dbReference type="Proteomes" id="UP000217199"/>
    </source>
</evidence>
<dbReference type="PANTHER" id="PTHR15451:SF19">
    <property type="entry name" value="ERGOSTEROL BIOSYNTHETIC PROTEIN 28 HOMOLOG"/>
    <property type="match status" value="1"/>
</dbReference>
<evidence type="ECO:0000256" key="7">
    <source>
        <dbReference type="ARBA" id="ARBA00022989"/>
    </source>
</evidence>
<dbReference type="GO" id="GO:0016126">
    <property type="term" value="P:sterol biosynthetic process"/>
    <property type="evidence" value="ECO:0007669"/>
    <property type="project" value="UniProtKB-KW"/>
</dbReference>
<keyword evidence="7 13" id="KW-1133">Transmembrane helix</keyword>
<dbReference type="InterPro" id="IPR005352">
    <property type="entry name" value="Erg28"/>
</dbReference>
<keyword evidence="4 13" id="KW-0812">Transmembrane</keyword>
<feature type="transmembrane region" description="Helical" evidence="13">
    <location>
        <begin position="295"/>
        <end position="315"/>
    </location>
</feature>
<keyword evidence="11" id="KW-1207">Sterol metabolism</keyword>
<evidence type="ECO:0000256" key="12">
    <source>
        <dbReference type="ARBA" id="ARBA00023221"/>
    </source>
</evidence>
<evidence type="ECO:0000256" key="3">
    <source>
        <dbReference type="ARBA" id="ARBA00022516"/>
    </source>
</evidence>
<evidence type="ECO:0000256" key="9">
    <source>
        <dbReference type="ARBA" id="ARBA00023098"/>
    </source>
</evidence>
<dbReference type="AlphaFoldDB" id="A0A286U9C6"/>
<keyword evidence="5" id="KW-0256">Endoplasmic reticulum</keyword>
<reference evidence="14 15" key="1">
    <citation type="journal article" date="2017" name="Mol. Ecol.">
        <title>Comparative and population genomic landscape of Phellinus noxius: A hypervariable fungus causing root rot in trees.</title>
        <authorList>
            <person name="Chung C.L."/>
            <person name="Lee T.J."/>
            <person name="Akiba M."/>
            <person name="Lee H.H."/>
            <person name="Kuo T.H."/>
            <person name="Liu D."/>
            <person name="Ke H.M."/>
            <person name="Yokoi T."/>
            <person name="Roa M.B."/>
            <person name="Lu M.J."/>
            <person name="Chang Y.Y."/>
            <person name="Ann P.J."/>
            <person name="Tsai J.N."/>
            <person name="Chen C.Y."/>
            <person name="Tzean S.S."/>
            <person name="Ota Y."/>
            <person name="Hattori T."/>
            <person name="Sahashi N."/>
            <person name="Liou R.F."/>
            <person name="Kikuchi T."/>
            <person name="Tsai I.J."/>
        </authorList>
    </citation>
    <scope>NUCLEOTIDE SEQUENCE [LARGE SCALE GENOMIC DNA]</scope>
    <source>
        <strain evidence="14 15">FFPRI411160</strain>
    </source>
</reference>
<dbReference type="GO" id="GO:0005789">
    <property type="term" value="C:endoplasmic reticulum membrane"/>
    <property type="evidence" value="ECO:0007669"/>
    <property type="project" value="UniProtKB-SubCell"/>
</dbReference>
<dbReference type="Proteomes" id="UP000217199">
    <property type="component" value="Unassembled WGS sequence"/>
</dbReference>
<keyword evidence="15" id="KW-1185">Reference proteome</keyword>
<evidence type="ECO:0000256" key="4">
    <source>
        <dbReference type="ARBA" id="ARBA00022692"/>
    </source>
</evidence>
<comment type="caution">
    <text evidence="14">The sequence shown here is derived from an EMBL/GenBank/DDBJ whole genome shotgun (WGS) entry which is preliminary data.</text>
</comment>
<evidence type="ECO:0000256" key="10">
    <source>
        <dbReference type="ARBA" id="ARBA00023136"/>
    </source>
</evidence>
<evidence type="ECO:0000256" key="5">
    <source>
        <dbReference type="ARBA" id="ARBA00022824"/>
    </source>
</evidence>
<proteinExistence type="inferred from homology"/>
<dbReference type="InParanoid" id="A0A286U9C6"/>
<keyword evidence="10 13" id="KW-0472">Membrane</keyword>
<evidence type="ECO:0000256" key="6">
    <source>
        <dbReference type="ARBA" id="ARBA00022955"/>
    </source>
</evidence>
<dbReference type="GO" id="GO:0030674">
    <property type="term" value="F:protein-macromolecule adaptor activity"/>
    <property type="evidence" value="ECO:0007669"/>
    <property type="project" value="TreeGrafter"/>
</dbReference>
<keyword evidence="3" id="KW-0444">Lipid biosynthesis</keyword>
<sequence length="322" mass="35633">MIIPINLHPESSKDGSKFPPQLAKLGTDEIILLELQGSFHTEGDAVGQQAAKLNLENENKPTLLVGHNLLEGKVVNLSKPLGVLVKKEVKEDPDFMHVDSNEEEGEGNLKLSCKVNLIKSFSCLGHRHDGFAGWTPGLPQSKQCAPHCEKNKVHERYSHSSHLPETIANKLDAAYKLTAQTVSLSSTVMSFANLIPNTPGLLPKWQLIVAGAALFNTVQCLLTTKLTRKVYNKTPDVTALQARTFAVWTLTSAIVRFYAAYHINDKIVYDMALFTYLIAFGHFSSELLITRTAKLFPGAISPVIVSTTSLIWMLLQYDYYVN</sequence>
<comment type="similarity">
    <text evidence="2">Belongs to the ERG28 family.</text>
</comment>
<organism evidence="14 15">
    <name type="scientific">Pyrrhoderma noxium</name>
    <dbReference type="NCBI Taxonomy" id="2282107"/>
    <lineage>
        <taxon>Eukaryota</taxon>
        <taxon>Fungi</taxon>
        <taxon>Dikarya</taxon>
        <taxon>Basidiomycota</taxon>
        <taxon>Agaricomycotina</taxon>
        <taxon>Agaricomycetes</taxon>
        <taxon>Hymenochaetales</taxon>
        <taxon>Hymenochaetaceae</taxon>
        <taxon>Pyrrhoderma</taxon>
    </lineage>
</organism>
<evidence type="ECO:0000256" key="2">
    <source>
        <dbReference type="ARBA" id="ARBA00005377"/>
    </source>
</evidence>
<dbReference type="PANTHER" id="PTHR15451">
    <property type="entry name" value="ERGOSTEROL BIOSYNTHETIC PROTEIN 28-RELATED"/>
    <property type="match status" value="1"/>
</dbReference>
<evidence type="ECO:0000313" key="14">
    <source>
        <dbReference type="EMBL" id="PAV16191.1"/>
    </source>
</evidence>
<dbReference type="EMBL" id="NBII01000008">
    <property type="protein sequence ID" value="PAV16191.1"/>
    <property type="molecule type" value="Genomic_DNA"/>
</dbReference>
<keyword evidence="9" id="KW-0443">Lipid metabolism</keyword>
<keyword evidence="8" id="KW-0756">Sterol biosynthesis</keyword>
<dbReference type="STRING" id="2282107.A0A286U9C6"/>
<comment type="subcellular location">
    <subcellularLocation>
        <location evidence="1">Endoplasmic reticulum membrane</location>
        <topology evidence="1">Multi-pass membrane protein</topology>
    </subcellularLocation>
</comment>
<gene>
    <name evidence="14" type="ORF">PNOK_0781100</name>
</gene>